<dbReference type="STRING" id="205920.ECH_0969"/>
<accession>Q2GFM7</accession>
<dbReference type="HOGENOM" id="CLU_3215595_0_0_5"/>
<organism evidence="1 2">
    <name type="scientific">Ehrlichia chaffeensis (strain ATCC CRL-10679 / Arkansas)</name>
    <dbReference type="NCBI Taxonomy" id="205920"/>
    <lineage>
        <taxon>Bacteria</taxon>
        <taxon>Pseudomonadati</taxon>
        <taxon>Pseudomonadota</taxon>
        <taxon>Alphaproteobacteria</taxon>
        <taxon>Rickettsiales</taxon>
        <taxon>Anaplasmataceae</taxon>
        <taxon>Ehrlichia</taxon>
    </lineage>
</organism>
<evidence type="ECO:0000313" key="2">
    <source>
        <dbReference type="Proteomes" id="UP000008320"/>
    </source>
</evidence>
<dbReference type="Proteomes" id="UP000008320">
    <property type="component" value="Chromosome"/>
</dbReference>
<reference evidence="1 2" key="1">
    <citation type="journal article" date="2006" name="PLoS Genet.">
        <title>Comparative genomics of emerging human ehrlichiosis agents.</title>
        <authorList>
            <person name="Dunning Hotopp J.C."/>
            <person name="Lin M."/>
            <person name="Madupu R."/>
            <person name="Crabtree J."/>
            <person name="Angiuoli S.V."/>
            <person name="Eisen J.A."/>
            <person name="Seshadri R."/>
            <person name="Ren Q."/>
            <person name="Wu M."/>
            <person name="Utterback T.R."/>
            <person name="Smith S."/>
            <person name="Lewis M."/>
            <person name="Khouri H."/>
            <person name="Zhang C."/>
            <person name="Niu H."/>
            <person name="Lin Q."/>
            <person name="Ohashi N."/>
            <person name="Zhi N."/>
            <person name="Nelson W."/>
            <person name="Brinkac L.M."/>
            <person name="Dodson R.J."/>
            <person name="Rosovitz M.J."/>
            <person name="Sundaram J."/>
            <person name="Daugherty S.C."/>
            <person name="Davidsen T."/>
            <person name="Durkin A.S."/>
            <person name="Gwinn M."/>
            <person name="Haft D.H."/>
            <person name="Selengut J.D."/>
            <person name="Sullivan S.A."/>
            <person name="Zafar N."/>
            <person name="Zhou L."/>
            <person name="Benahmed F."/>
            <person name="Forberger H."/>
            <person name="Halpin R."/>
            <person name="Mulligan S."/>
            <person name="Robinson J."/>
            <person name="White O."/>
            <person name="Rikihisa Y."/>
            <person name="Tettelin H."/>
        </authorList>
    </citation>
    <scope>NUCLEOTIDE SEQUENCE [LARGE SCALE GENOMIC DNA]</scope>
    <source>
        <strain evidence="2">ATCC CRL-10679 / Arkansas</strain>
    </source>
</reference>
<dbReference type="AlphaFoldDB" id="Q2GFM7"/>
<sequence length="44" mass="5303">MQLLYFQCSKVQKFYSNQILKKSNITIDKTIVLSIKLITNRNYY</sequence>
<proteinExistence type="predicted"/>
<keyword evidence="2" id="KW-1185">Reference proteome</keyword>
<dbReference type="EMBL" id="CP000236">
    <property type="protein sequence ID" value="ABD45554.1"/>
    <property type="molecule type" value="Genomic_DNA"/>
</dbReference>
<dbReference type="KEGG" id="ech:ECH_0969"/>
<gene>
    <name evidence="1" type="ordered locus">ECH_0969</name>
</gene>
<protein>
    <submittedName>
        <fullName evidence="1">Uncharacterized protein</fullName>
    </submittedName>
</protein>
<evidence type="ECO:0000313" key="1">
    <source>
        <dbReference type="EMBL" id="ABD45554.1"/>
    </source>
</evidence>
<name>Q2GFM7_EHRCR</name>